<accession>A0ABN6STH5</accession>
<evidence type="ECO:0000313" key="2">
    <source>
        <dbReference type="Proteomes" id="UP001060771"/>
    </source>
</evidence>
<dbReference type="EMBL" id="AP026830">
    <property type="protein sequence ID" value="BDR93095.1"/>
    <property type="molecule type" value="Genomic_DNA"/>
</dbReference>
<name>A0ABN6STH5_9CREN</name>
<dbReference type="SUPFAM" id="SSF46785">
    <property type="entry name" value="Winged helix' DNA-binding domain"/>
    <property type="match status" value="1"/>
</dbReference>
<protein>
    <recommendedName>
        <fullName evidence="3">Transcriptional regulator</fullName>
    </recommendedName>
</protein>
<gene>
    <name evidence="1" type="ORF">Vsou_21880</name>
</gene>
<reference evidence="2" key="1">
    <citation type="submission" date="2022-09" db="EMBL/GenBank/DDBJ databases">
        <title>Complete genome sequence of Vulcanisaeta souniana.</title>
        <authorList>
            <person name="Kato S."/>
            <person name="Itoh T."/>
            <person name="Ohkuma M."/>
        </authorList>
    </citation>
    <scope>NUCLEOTIDE SEQUENCE [LARGE SCALE GENOMIC DNA]</scope>
    <source>
        <strain evidence="2">JCM 11219</strain>
    </source>
</reference>
<dbReference type="Proteomes" id="UP001060771">
    <property type="component" value="Chromosome"/>
</dbReference>
<dbReference type="InterPro" id="IPR036390">
    <property type="entry name" value="WH_DNA-bd_sf"/>
</dbReference>
<sequence>MPHLLVREDSLDSIHILILETLIVSMFQLALMQKGINTLSLTYLSKVTGLSIASIYRKMLELLSMGFVEKVNKGQYVVTARGALLLSVAYLTGAIKINEVAFKYAIMKLKEDWELEDFSDDEVKEYISLLIKGLIRLGRKIEDFCASNLSRTALVLLPDNLRIGTKSLDQVIAETLNVPLELVRKAERVIAKALLELLPVVTLNDGCKAALLIEESAGKPVVRPVAIKCRINGYALRLNCPVLTSIMNKGNLLKIFHLYENK</sequence>
<organism evidence="1 2">
    <name type="scientific">Vulcanisaeta souniana JCM 11219</name>
    <dbReference type="NCBI Taxonomy" id="1293586"/>
    <lineage>
        <taxon>Archaea</taxon>
        <taxon>Thermoproteota</taxon>
        <taxon>Thermoprotei</taxon>
        <taxon>Thermoproteales</taxon>
        <taxon>Thermoproteaceae</taxon>
        <taxon>Vulcanisaeta</taxon>
    </lineage>
</organism>
<evidence type="ECO:0008006" key="3">
    <source>
        <dbReference type="Google" id="ProtNLM"/>
    </source>
</evidence>
<keyword evidence="2" id="KW-1185">Reference proteome</keyword>
<evidence type="ECO:0000313" key="1">
    <source>
        <dbReference type="EMBL" id="BDR93095.1"/>
    </source>
</evidence>
<proteinExistence type="predicted"/>